<comment type="caution">
    <text evidence="2">The sequence shown here is derived from an EMBL/GenBank/DDBJ whole genome shotgun (WGS) entry which is preliminary data.</text>
</comment>
<feature type="non-terminal residue" evidence="2">
    <location>
        <position position="1"/>
    </location>
</feature>
<gene>
    <name evidence="2" type="primary">Acey_s1050.g3493</name>
    <name evidence="2" type="ORF">Y032_1050g3493</name>
</gene>
<accession>A0A016W6I9</accession>
<feature type="region of interest" description="Disordered" evidence="1">
    <location>
        <begin position="1"/>
        <end position="26"/>
    </location>
</feature>
<organism evidence="2 3">
    <name type="scientific">Ancylostoma ceylanicum</name>
    <dbReference type="NCBI Taxonomy" id="53326"/>
    <lineage>
        <taxon>Eukaryota</taxon>
        <taxon>Metazoa</taxon>
        <taxon>Ecdysozoa</taxon>
        <taxon>Nematoda</taxon>
        <taxon>Chromadorea</taxon>
        <taxon>Rhabditida</taxon>
        <taxon>Rhabditina</taxon>
        <taxon>Rhabditomorpha</taxon>
        <taxon>Strongyloidea</taxon>
        <taxon>Ancylostomatidae</taxon>
        <taxon>Ancylostomatinae</taxon>
        <taxon>Ancylostoma</taxon>
    </lineage>
</organism>
<protein>
    <submittedName>
        <fullName evidence="2">Uncharacterized protein</fullName>
    </submittedName>
</protein>
<dbReference type="EMBL" id="JARK01000650">
    <property type="protein sequence ID" value="EYC35454.1"/>
    <property type="molecule type" value="Genomic_DNA"/>
</dbReference>
<sequence length="156" mass="17825">HHKCEKNTRNDDLPAEKQESLSRPRRPFNGKTLSRWVVWRSGRVECVLFAGFRGGTHVHPAAEHSSAPSTHDKERLHFLFFSPLSHSFIPEFTVSKTPRFREISNEKISAGAAFKLWFKCLCTLDFYVQSIRFDSAFAVTAAPPALGITHRGRPYR</sequence>
<name>A0A016W6I9_9BILA</name>
<dbReference type="Proteomes" id="UP000024635">
    <property type="component" value="Unassembled WGS sequence"/>
</dbReference>
<dbReference type="AlphaFoldDB" id="A0A016W6I9"/>
<evidence type="ECO:0000313" key="3">
    <source>
        <dbReference type="Proteomes" id="UP000024635"/>
    </source>
</evidence>
<reference evidence="3" key="1">
    <citation type="journal article" date="2015" name="Nat. Genet.">
        <title>The genome and transcriptome of the zoonotic hookworm Ancylostoma ceylanicum identify infection-specific gene families.</title>
        <authorList>
            <person name="Schwarz E.M."/>
            <person name="Hu Y."/>
            <person name="Antoshechkin I."/>
            <person name="Miller M.M."/>
            <person name="Sternberg P.W."/>
            <person name="Aroian R.V."/>
        </authorList>
    </citation>
    <scope>NUCLEOTIDE SEQUENCE</scope>
    <source>
        <strain evidence="3">HY135</strain>
    </source>
</reference>
<evidence type="ECO:0000313" key="2">
    <source>
        <dbReference type="EMBL" id="EYC35454.1"/>
    </source>
</evidence>
<feature type="compositionally biased region" description="Basic and acidic residues" evidence="1">
    <location>
        <begin position="1"/>
        <end position="22"/>
    </location>
</feature>
<proteinExistence type="predicted"/>
<evidence type="ECO:0000256" key="1">
    <source>
        <dbReference type="SAM" id="MobiDB-lite"/>
    </source>
</evidence>
<keyword evidence="3" id="KW-1185">Reference proteome</keyword>